<gene>
    <name evidence="2" type="ORF">MCOM1403_LOCUS11974</name>
</gene>
<name>A0A7S0NQE4_MICPS</name>
<dbReference type="Pfam" id="PF10294">
    <property type="entry name" value="Methyltransf_16"/>
    <property type="match status" value="1"/>
</dbReference>
<feature type="region of interest" description="Disordered" evidence="1">
    <location>
        <begin position="298"/>
        <end position="324"/>
    </location>
</feature>
<evidence type="ECO:0000256" key="1">
    <source>
        <dbReference type="SAM" id="MobiDB-lite"/>
    </source>
</evidence>
<reference evidence="2" key="1">
    <citation type="submission" date="2021-01" db="EMBL/GenBank/DDBJ databases">
        <authorList>
            <person name="Corre E."/>
            <person name="Pelletier E."/>
            <person name="Niang G."/>
            <person name="Scheremetjew M."/>
            <person name="Finn R."/>
            <person name="Kale V."/>
            <person name="Holt S."/>
            <person name="Cochrane G."/>
            <person name="Meng A."/>
            <person name="Brown T."/>
            <person name="Cohen L."/>
        </authorList>
    </citation>
    <scope>NUCLEOTIDE SEQUENCE</scope>
    <source>
        <strain evidence="2">CCMP1723</strain>
    </source>
</reference>
<protein>
    <recommendedName>
        <fullName evidence="3">Methyltransferase</fullName>
    </recommendedName>
</protein>
<organism evidence="2">
    <name type="scientific">Micromonas pusilla</name>
    <name type="common">Picoplanktonic green alga</name>
    <name type="synonym">Chromulina pusilla</name>
    <dbReference type="NCBI Taxonomy" id="38833"/>
    <lineage>
        <taxon>Eukaryota</taxon>
        <taxon>Viridiplantae</taxon>
        <taxon>Chlorophyta</taxon>
        <taxon>Mamiellophyceae</taxon>
        <taxon>Mamiellales</taxon>
        <taxon>Mamiellaceae</taxon>
        <taxon>Micromonas</taxon>
    </lineage>
</organism>
<dbReference type="InterPro" id="IPR029063">
    <property type="entry name" value="SAM-dependent_MTases_sf"/>
</dbReference>
<dbReference type="Gene3D" id="3.40.50.150">
    <property type="entry name" value="Vaccinia Virus protein VP39"/>
    <property type="match status" value="1"/>
</dbReference>
<evidence type="ECO:0000313" key="2">
    <source>
        <dbReference type="EMBL" id="CAD8526441.1"/>
    </source>
</evidence>
<dbReference type="InterPro" id="IPR019410">
    <property type="entry name" value="Methyltransf_16"/>
</dbReference>
<dbReference type="EMBL" id="HBEQ01014846">
    <property type="protein sequence ID" value="CAD8526441.1"/>
    <property type="molecule type" value="Transcribed_RNA"/>
</dbReference>
<accession>A0A7S0NQE4</accession>
<evidence type="ECO:0008006" key="3">
    <source>
        <dbReference type="Google" id="ProtNLM"/>
    </source>
</evidence>
<dbReference type="SUPFAM" id="SSF53335">
    <property type="entry name" value="S-adenosyl-L-methionine-dependent methyltransferases"/>
    <property type="match status" value="1"/>
</dbReference>
<sequence length="324" mass="33603">MSDKTREDVEILGVNHTLAIDPDSLNEAGVVWAPAVRALAAAVAPIVVAEAEARRSSSAVASSSSAVDSSTDRAPTTRILELGAGTGALGIALACAVPDVRVTLTDLDRVVPLLRTNADETRGAGKLARGSELRVAELAWSRDTVLGLDDGGGVDRRDGRARWDVVLGCEILYWGGWDVFADDTRGPLLEACVAACEAGGGAEWGAEWGAASSPPTLVALAFTVRDKARESGYVAGDFGEKFWLRRLDADASRRETDEAETRRMDAEARARIEAAEEGDLLVLGAVAKKSAAGARMASAGVGASVGSSGGEGGRGTAESDRQRA</sequence>
<dbReference type="PANTHER" id="PTHR14614">
    <property type="entry name" value="HEPATOCELLULAR CARCINOMA-ASSOCIATED ANTIGEN"/>
    <property type="match status" value="1"/>
</dbReference>
<dbReference type="AlphaFoldDB" id="A0A7S0NQE4"/>
<dbReference type="CDD" id="cd02440">
    <property type="entry name" value="AdoMet_MTases"/>
    <property type="match status" value="1"/>
</dbReference>
<proteinExistence type="predicted"/>